<dbReference type="InterPro" id="IPR044554">
    <property type="entry name" value="ANAPC2"/>
</dbReference>
<keyword evidence="8" id="KW-1185">Reference proteome</keyword>
<dbReference type="Pfam" id="PF25773">
    <property type="entry name" value="TPR_ANAPC2"/>
    <property type="match status" value="1"/>
</dbReference>
<dbReference type="Gene3D" id="1.20.1310.10">
    <property type="entry name" value="Cullin Repeats"/>
    <property type="match status" value="1"/>
</dbReference>
<dbReference type="Gene3D" id="1.10.10.10">
    <property type="entry name" value="Winged helix-like DNA-binding domain superfamily/Winged helix DNA-binding domain"/>
    <property type="match status" value="1"/>
</dbReference>
<keyword evidence="3" id="KW-0498">Mitosis</keyword>
<dbReference type="Proteomes" id="UP001652625">
    <property type="component" value="Chromosome 02"/>
</dbReference>
<dbReference type="InterPro" id="IPR014786">
    <property type="entry name" value="ANAPC2_C"/>
</dbReference>
<dbReference type="RefSeq" id="XP_065647860.1">
    <property type="nucleotide sequence ID" value="XM_065791788.1"/>
</dbReference>
<feature type="domain" description="Cullin family profile" evidence="7">
    <location>
        <begin position="349"/>
        <end position="592"/>
    </location>
</feature>
<evidence type="ECO:0000259" key="7">
    <source>
        <dbReference type="PROSITE" id="PS50069"/>
    </source>
</evidence>
<evidence type="ECO:0000256" key="6">
    <source>
        <dbReference type="PROSITE-ProRule" id="PRU00330"/>
    </source>
</evidence>
<gene>
    <name evidence="9" type="primary">LOC101234912</name>
</gene>
<sequence>MNEWSLAEGCIDNFIQSYKEKKNKGTLTDFSTEEKCNFYLRILTQLYEGLKMWIETNNKLNYEKNLHTFEAIFLLKKPMSLGEDIFALYESSFEVYCSSNKNLFQVSDEAGFDEENLDDGYCITCSQDTDCCRCKHILTLYSSITKVLYKLRLYEHILFPAIINVAHNQLSKFIEKHCKGQYFELCLERVLEWTEQGLLNWLQFCTCSDSESLNEYFTIEDWKPKMIFFVHKVFAELRISELFEIIVEYPDSLPAINDLKSCIYITQTRQYLTESLKKAFENRLLHPAVNTDDILTQYVSTIRTLRELDPAGVILENVCAPLREYLRNREDTIKCIITCITDEESGPDLVEELISSDVGGEYNSDHESDGEDWVPDPIDAKTDLSSRKQRTADIINILVNVYGSQDMFVSQYRILLADRILTNFNYSVSNERRYLELLKRRFGENHLHFCDIMLKDIQDSQRINRLIKDDASKQCAIEQQIDFNAFILSSTFWPTFSDESVDPPEEVKSLMTNYTESFKQLKGMRTLDWINNLGSVELEVELQDGVKNFNVTPAQATLLLTFQKKDEWTLSELSRETSVNKSSLRNRISFWVGQGVIVEKPNDVYVTASCFQSQNQKDTTLYDSEDENVSSSQNQKEEELHVYWSYVVGMLTNIGSLPLERIHSMLKMFATHGESSSHCSLEEVKAFLCSKINDGELTYVGGMYKLPKGA</sequence>
<dbReference type="SMART" id="SM00182">
    <property type="entry name" value="CULLIN"/>
    <property type="match status" value="1"/>
</dbReference>
<dbReference type="PANTHER" id="PTHR45957">
    <property type="entry name" value="ANAPHASE-PROMOTING COMPLEX SUBUNIT 2"/>
    <property type="match status" value="1"/>
</dbReference>
<dbReference type="SUPFAM" id="SSF46785">
    <property type="entry name" value="Winged helix' DNA-binding domain"/>
    <property type="match status" value="1"/>
</dbReference>
<proteinExistence type="inferred from homology"/>
<evidence type="ECO:0000256" key="5">
    <source>
        <dbReference type="ARBA" id="ARBA00023306"/>
    </source>
</evidence>
<reference evidence="9" key="2">
    <citation type="submission" date="2025-08" db="UniProtKB">
        <authorList>
            <consortium name="RefSeq"/>
        </authorList>
    </citation>
    <scope>IDENTIFICATION</scope>
</reference>
<keyword evidence="4" id="KW-0833">Ubl conjugation pathway</keyword>
<comment type="similarity">
    <text evidence="6">Belongs to the cullin family.</text>
</comment>
<evidence type="ECO:0000256" key="4">
    <source>
        <dbReference type="ARBA" id="ARBA00022786"/>
    </source>
</evidence>
<evidence type="ECO:0000256" key="3">
    <source>
        <dbReference type="ARBA" id="ARBA00022776"/>
    </source>
</evidence>
<dbReference type="InterPro" id="IPR036388">
    <property type="entry name" value="WH-like_DNA-bd_sf"/>
</dbReference>
<evidence type="ECO:0000313" key="9">
    <source>
        <dbReference type="RefSeq" id="XP_065647860.1"/>
    </source>
</evidence>
<dbReference type="Gene3D" id="3.30.230.130">
    <property type="entry name" value="Cullin, Chain C, Domain 2"/>
    <property type="match status" value="1"/>
</dbReference>
<dbReference type="InterPro" id="IPR057975">
    <property type="entry name" value="TPR_ANAPC2"/>
</dbReference>
<evidence type="ECO:0000256" key="1">
    <source>
        <dbReference type="ARBA" id="ARBA00016068"/>
    </source>
</evidence>
<keyword evidence="2" id="KW-0132">Cell division</keyword>
<reference evidence="8" key="1">
    <citation type="submission" date="2025-05" db="UniProtKB">
        <authorList>
            <consortium name="RefSeq"/>
        </authorList>
    </citation>
    <scope>NUCLEOTIDE SEQUENCE [LARGE SCALE GENOMIC DNA]</scope>
</reference>
<dbReference type="GeneID" id="101234912"/>
<accession>A0ABM4BFV7</accession>
<protein>
    <recommendedName>
        <fullName evidence="1">Anaphase-promoting complex subunit 2</fullName>
    </recommendedName>
</protein>
<name>A0ABM4BFV7_HYDVU</name>
<organism evidence="8 9">
    <name type="scientific">Hydra vulgaris</name>
    <name type="common">Hydra</name>
    <name type="synonym">Hydra attenuata</name>
    <dbReference type="NCBI Taxonomy" id="6087"/>
    <lineage>
        <taxon>Eukaryota</taxon>
        <taxon>Metazoa</taxon>
        <taxon>Cnidaria</taxon>
        <taxon>Hydrozoa</taxon>
        <taxon>Hydroidolina</taxon>
        <taxon>Anthoathecata</taxon>
        <taxon>Aplanulata</taxon>
        <taxon>Hydridae</taxon>
        <taxon>Hydra</taxon>
    </lineage>
</organism>
<dbReference type="PANTHER" id="PTHR45957:SF1">
    <property type="entry name" value="ANAPHASE-PROMOTING COMPLEX SUBUNIT 2"/>
    <property type="match status" value="1"/>
</dbReference>
<keyword evidence="5" id="KW-0131">Cell cycle</keyword>
<dbReference type="SMART" id="SM01013">
    <property type="entry name" value="APC2"/>
    <property type="match status" value="1"/>
</dbReference>
<dbReference type="PROSITE" id="PS50069">
    <property type="entry name" value="CULLIN_2"/>
    <property type="match status" value="1"/>
</dbReference>
<evidence type="ECO:0000256" key="2">
    <source>
        <dbReference type="ARBA" id="ARBA00022618"/>
    </source>
</evidence>
<dbReference type="InterPro" id="IPR016158">
    <property type="entry name" value="Cullin_homology"/>
</dbReference>
<dbReference type="InterPro" id="IPR059120">
    <property type="entry name" value="Cullin-like_AB"/>
</dbReference>
<dbReference type="Pfam" id="PF26557">
    <property type="entry name" value="Cullin_AB"/>
    <property type="match status" value="1"/>
</dbReference>
<evidence type="ECO:0000313" key="8">
    <source>
        <dbReference type="Proteomes" id="UP001652625"/>
    </source>
</evidence>
<dbReference type="Pfam" id="PF08672">
    <property type="entry name" value="ANAPC2"/>
    <property type="match status" value="1"/>
</dbReference>
<dbReference type="InterPro" id="IPR036317">
    <property type="entry name" value="Cullin_homology_sf"/>
</dbReference>
<dbReference type="InterPro" id="IPR036390">
    <property type="entry name" value="WH_DNA-bd_sf"/>
</dbReference>
<dbReference type="SUPFAM" id="SSF75632">
    <property type="entry name" value="Cullin homology domain"/>
    <property type="match status" value="1"/>
</dbReference>